<dbReference type="Proteomes" id="UP001316803">
    <property type="component" value="Unassembled WGS sequence"/>
</dbReference>
<evidence type="ECO:0000313" key="2">
    <source>
        <dbReference type="EMBL" id="KAK5955099.1"/>
    </source>
</evidence>
<gene>
    <name evidence="2" type="ORF">OHC33_003778</name>
</gene>
<proteinExistence type="predicted"/>
<protein>
    <submittedName>
        <fullName evidence="2">Uncharacterized protein</fullName>
    </submittedName>
</protein>
<comment type="caution">
    <text evidence="2">The sequence shown here is derived from an EMBL/GenBank/DDBJ whole genome shotgun (WGS) entry which is preliminary data.</text>
</comment>
<keyword evidence="3" id="KW-1185">Reference proteome</keyword>
<name>A0AAN8I6W0_9EURO</name>
<organism evidence="2 3">
    <name type="scientific">Knufia fluminis</name>
    <dbReference type="NCBI Taxonomy" id="191047"/>
    <lineage>
        <taxon>Eukaryota</taxon>
        <taxon>Fungi</taxon>
        <taxon>Dikarya</taxon>
        <taxon>Ascomycota</taxon>
        <taxon>Pezizomycotina</taxon>
        <taxon>Eurotiomycetes</taxon>
        <taxon>Chaetothyriomycetidae</taxon>
        <taxon>Chaetothyriales</taxon>
        <taxon>Trichomeriaceae</taxon>
        <taxon>Knufia</taxon>
    </lineage>
</organism>
<feature type="chain" id="PRO_5042870645" evidence="1">
    <location>
        <begin position="23"/>
        <end position="144"/>
    </location>
</feature>
<evidence type="ECO:0000313" key="3">
    <source>
        <dbReference type="Proteomes" id="UP001316803"/>
    </source>
</evidence>
<reference evidence="2 3" key="1">
    <citation type="submission" date="2022-12" db="EMBL/GenBank/DDBJ databases">
        <title>Genomic features and morphological characterization of a novel Knufia sp. strain isolated from spacecraft assembly facility.</title>
        <authorList>
            <person name="Teixeira M."/>
            <person name="Chander A.M."/>
            <person name="Stajich J.E."/>
            <person name="Venkateswaran K."/>
        </authorList>
    </citation>
    <scope>NUCLEOTIDE SEQUENCE [LARGE SCALE GENOMIC DNA]</scope>
    <source>
        <strain evidence="2 3">FJI-L2-BK-P2</strain>
    </source>
</reference>
<dbReference type="AlphaFoldDB" id="A0AAN8I6W0"/>
<dbReference type="EMBL" id="JAKLMC020000007">
    <property type="protein sequence ID" value="KAK5955099.1"/>
    <property type="molecule type" value="Genomic_DNA"/>
</dbReference>
<sequence>MQFPTTTFLALIATLSATTVLAHPNPNPNNDHLNARSVHTFDLPLKTTDDQIILFHVPADGHRYAVADLTASDAESGAEADKTAEATVIDWNYYDGDYCCNVQFSNGYDMGDILGGGFHIEPAASLAAAKCQKMVQGTCVAWPA</sequence>
<keyword evidence="1" id="KW-0732">Signal</keyword>
<feature type="signal peptide" evidence="1">
    <location>
        <begin position="1"/>
        <end position="22"/>
    </location>
</feature>
<evidence type="ECO:0000256" key="1">
    <source>
        <dbReference type="SAM" id="SignalP"/>
    </source>
</evidence>
<accession>A0AAN8I6W0</accession>